<dbReference type="Pfam" id="PF00410">
    <property type="entry name" value="Ribosomal_S8"/>
    <property type="match status" value="1"/>
</dbReference>
<comment type="subunit">
    <text evidence="7 8">Part of the 30S ribosomal subunit. Contacts proteins S5 and S12.</text>
</comment>
<dbReference type="GO" id="GO:0005840">
    <property type="term" value="C:ribosome"/>
    <property type="evidence" value="ECO:0007669"/>
    <property type="project" value="UniProtKB-KW"/>
</dbReference>
<evidence type="ECO:0000256" key="5">
    <source>
        <dbReference type="ARBA" id="ARBA00023274"/>
    </source>
</evidence>
<dbReference type="InterPro" id="IPR047863">
    <property type="entry name" value="Ribosomal_uS8_CS"/>
</dbReference>
<dbReference type="Gene3D" id="3.30.1490.10">
    <property type="match status" value="1"/>
</dbReference>
<dbReference type="EMBL" id="CP025958">
    <property type="protein sequence ID" value="AWM41458.1"/>
    <property type="molecule type" value="Genomic_DNA"/>
</dbReference>
<dbReference type="InterPro" id="IPR000630">
    <property type="entry name" value="Ribosomal_uS8"/>
</dbReference>
<dbReference type="GO" id="GO:0005737">
    <property type="term" value="C:cytoplasm"/>
    <property type="evidence" value="ECO:0007669"/>
    <property type="project" value="UniProtKB-ARBA"/>
</dbReference>
<dbReference type="NCBIfam" id="NF001109">
    <property type="entry name" value="PRK00136.1"/>
    <property type="match status" value="1"/>
</dbReference>
<dbReference type="OrthoDB" id="9802617at2"/>
<proteinExistence type="inferred from homology"/>
<dbReference type="Gene3D" id="3.30.1370.30">
    <property type="match status" value="1"/>
</dbReference>
<evidence type="ECO:0000313" key="11">
    <source>
        <dbReference type="Proteomes" id="UP000245802"/>
    </source>
</evidence>
<name>A0A2Z3H6R3_9BACT</name>
<comment type="function">
    <text evidence="8">One of the primary rRNA binding proteins, it binds directly to 16S rRNA central domain where it helps coordinate assembly of the platform of the 30S subunit.</text>
</comment>
<dbReference type="InterPro" id="IPR035987">
    <property type="entry name" value="Ribosomal_uS8_sf"/>
</dbReference>
<dbReference type="HAMAP" id="MF_01302_B">
    <property type="entry name" value="Ribosomal_uS8_B"/>
    <property type="match status" value="1"/>
</dbReference>
<accession>A0A2Z3H6R3</accession>
<dbReference type="FunFam" id="3.30.1490.10:FF:000001">
    <property type="entry name" value="30S ribosomal protein S8"/>
    <property type="match status" value="1"/>
</dbReference>
<keyword evidence="11" id="KW-1185">Reference proteome</keyword>
<dbReference type="PROSITE" id="PS00053">
    <property type="entry name" value="RIBOSOMAL_S8"/>
    <property type="match status" value="1"/>
</dbReference>
<evidence type="ECO:0000256" key="8">
    <source>
        <dbReference type="HAMAP-Rule" id="MF_01302"/>
    </source>
</evidence>
<organism evidence="10 11">
    <name type="scientific">Gemmata obscuriglobus</name>
    <dbReference type="NCBI Taxonomy" id="114"/>
    <lineage>
        <taxon>Bacteria</taxon>
        <taxon>Pseudomonadati</taxon>
        <taxon>Planctomycetota</taxon>
        <taxon>Planctomycetia</taxon>
        <taxon>Gemmatales</taxon>
        <taxon>Gemmataceae</taxon>
        <taxon>Gemmata</taxon>
    </lineage>
</organism>
<comment type="similarity">
    <text evidence="1 8 9">Belongs to the universal ribosomal protein uS8 family.</text>
</comment>
<evidence type="ECO:0000256" key="7">
    <source>
        <dbReference type="ARBA" id="ARBA00046740"/>
    </source>
</evidence>
<dbReference type="GO" id="GO:0006412">
    <property type="term" value="P:translation"/>
    <property type="evidence" value="ECO:0007669"/>
    <property type="project" value="UniProtKB-UniRule"/>
</dbReference>
<dbReference type="AlphaFoldDB" id="A0A2Z3H6R3"/>
<keyword evidence="3 8" id="KW-0694">RNA-binding</keyword>
<evidence type="ECO:0000256" key="6">
    <source>
        <dbReference type="ARBA" id="ARBA00035258"/>
    </source>
</evidence>
<keyword evidence="2 8" id="KW-0699">rRNA-binding</keyword>
<dbReference type="Proteomes" id="UP000245802">
    <property type="component" value="Chromosome"/>
</dbReference>
<keyword evidence="4 8" id="KW-0689">Ribosomal protein</keyword>
<dbReference type="GO" id="GO:0003735">
    <property type="term" value="F:structural constituent of ribosome"/>
    <property type="evidence" value="ECO:0007669"/>
    <property type="project" value="InterPro"/>
</dbReference>
<gene>
    <name evidence="8" type="primary">rpsH</name>
    <name evidence="10" type="ORF">C1280_33630</name>
</gene>
<protein>
    <recommendedName>
        <fullName evidence="6 8">Small ribosomal subunit protein uS8</fullName>
    </recommendedName>
</protein>
<keyword evidence="5 8" id="KW-0687">Ribonucleoprotein</keyword>
<dbReference type="GO" id="GO:0019843">
    <property type="term" value="F:rRNA binding"/>
    <property type="evidence" value="ECO:0007669"/>
    <property type="project" value="UniProtKB-UniRule"/>
</dbReference>
<dbReference type="KEGG" id="gog:C1280_33630"/>
<evidence type="ECO:0000256" key="2">
    <source>
        <dbReference type="ARBA" id="ARBA00022730"/>
    </source>
</evidence>
<dbReference type="FunFam" id="3.30.1370.30:FF:000002">
    <property type="entry name" value="30S ribosomal protein S8"/>
    <property type="match status" value="1"/>
</dbReference>
<dbReference type="GO" id="GO:1990904">
    <property type="term" value="C:ribonucleoprotein complex"/>
    <property type="evidence" value="ECO:0007669"/>
    <property type="project" value="UniProtKB-KW"/>
</dbReference>
<evidence type="ECO:0000313" key="10">
    <source>
        <dbReference type="EMBL" id="AWM41458.1"/>
    </source>
</evidence>
<dbReference type="RefSeq" id="WP_010043939.1">
    <property type="nucleotide sequence ID" value="NZ_CP025958.1"/>
</dbReference>
<evidence type="ECO:0000256" key="9">
    <source>
        <dbReference type="RuleBase" id="RU003660"/>
    </source>
</evidence>
<dbReference type="PANTHER" id="PTHR11758">
    <property type="entry name" value="40S RIBOSOMAL PROTEIN S15A"/>
    <property type="match status" value="1"/>
</dbReference>
<sequence>MMTDPIADMLTRIRNANSIERPLVEMPATKLKVALAKVLLEEGFILGYRTGKHVDTETEDGGKQKVFQDVEQLGEPHVVLQVFLKYGPDGEKVIRHIERYSKPGRRVYQGYKDVKRVLDGLGIAILSTSQGVMSDRQAKQKKVGGEILCTVW</sequence>
<dbReference type="SUPFAM" id="SSF56047">
    <property type="entry name" value="Ribosomal protein S8"/>
    <property type="match status" value="1"/>
</dbReference>
<evidence type="ECO:0000256" key="3">
    <source>
        <dbReference type="ARBA" id="ARBA00022884"/>
    </source>
</evidence>
<reference evidence="10 11" key="1">
    <citation type="submission" date="2018-01" db="EMBL/GenBank/DDBJ databases">
        <title>G. obscuriglobus.</title>
        <authorList>
            <person name="Franke J."/>
            <person name="Blomberg W."/>
            <person name="Selmecki A."/>
        </authorList>
    </citation>
    <scope>NUCLEOTIDE SEQUENCE [LARGE SCALE GENOMIC DNA]</scope>
    <source>
        <strain evidence="10 11">DSM 5831</strain>
    </source>
</reference>
<evidence type="ECO:0000256" key="4">
    <source>
        <dbReference type="ARBA" id="ARBA00022980"/>
    </source>
</evidence>
<evidence type="ECO:0000256" key="1">
    <source>
        <dbReference type="ARBA" id="ARBA00006471"/>
    </source>
</evidence>